<keyword evidence="3" id="KW-1185">Reference proteome</keyword>
<proteinExistence type="predicted"/>
<evidence type="ECO:0000256" key="1">
    <source>
        <dbReference type="SAM" id="Phobius"/>
    </source>
</evidence>
<keyword evidence="1" id="KW-0472">Membrane</keyword>
<evidence type="ECO:0000313" key="3">
    <source>
        <dbReference type="Proteomes" id="UP000717364"/>
    </source>
</evidence>
<feature type="transmembrane region" description="Helical" evidence="1">
    <location>
        <begin position="138"/>
        <end position="164"/>
    </location>
</feature>
<gene>
    <name evidence="2" type="ORF">IXB50_20635</name>
</gene>
<protein>
    <submittedName>
        <fullName evidence="2">Uncharacterized protein</fullName>
    </submittedName>
</protein>
<keyword evidence="1" id="KW-1133">Transmembrane helix</keyword>
<dbReference type="Proteomes" id="UP000717364">
    <property type="component" value="Unassembled WGS sequence"/>
</dbReference>
<dbReference type="Pfam" id="PF24838">
    <property type="entry name" value="8xMP"/>
    <property type="match status" value="1"/>
</dbReference>
<dbReference type="InterPro" id="IPR056918">
    <property type="entry name" value="8xMP"/>
</dbReference>
<accession>A0A947GKU6</accession>
<comment type="caution">
    <text evidence="2">The sequence shown here is derived from an EMBL/GenBank/DDBJ whole genome shotgun (WGS) entry which is preliminary data.</text>
</comment>
<feature type="transmembrane region" description="Helical" evidence="1">
    <location>
        <begin position="66"/>
        <end position="85"/>
    </location>
</feature>
<keyword evidence="1" id="KW-0812">Transmembrane</keyword>
<dbReference type="AlphaFoldDB" id="A0A947GKU6"/>
<organism evidence="2 3">
    <name type="scientific">Leptothoe spongobia TAU-MAC 1115</name>
    <dbReference type="NCBI Taxonomy" id="1967444"/>
    <lineage>
        <taxon>Bacteria</taxon>
        <taxon>Bacillati</taxon>
        <taxon>Cyanobacteriota</taxon>
        <taxon>Cyanophyceae</taxon>
        <taxon>Nodosilineales</taxon>
        <taxon>Cymatolegaceae</taxon>
        <taxon>Leptothoe</taxon>
        <taxon>Leptothoe spongobia</taxon>
    </lineage>
</organism>
<dbReference type="EMBL" id="JADOES010000061">
    <property type="protein sequence ID" value="MBT9317829.1"/>
    <property type="molecule type" value="Genomic_DNA"/>
</dbReference>
<feature type="transmembrane region" description="Helical" evidence="1">
    <location>
        <begin position="37"/>
        <end position="54"/>
    </location>
</feature>
<name>A0A947GKU6_9CYAN</name>
<reference evidence="2" key="2">
    <citation type="journal article" date="2021" name="Mar. Drugs">
        <title>Genome Reduction and Secondary Metabolism of the Marine Sponge-Associated Cyanobacterium Leptothoe.</title>
        <authorList>
            <person name="Konstantinou D."/>
            <person name="Popin R.V."/>
            <person name="Fewer D.P."/>
            <person name="Sivonen K."/>
            <person name="Gkelis S."/>
        </authorList>
    </citation>
    <scope>NUCLEOTIDE SEQUENCE</scope>
    <source>
        <strain evidence="2">TAU-MAC 1115</strain>
    </source>
</reference>
<sequence>MQQGNYGENYQSHLIEQYKLFVEMADRISARRGQTNSFYISLLSALLALLSLVIDKDLFSGPASVLLFFTALIGLALCLTWYVNIQSYRQLNGLKFQVIHEIEALLPFPCYKREWDLLKEQRGKQKKQYIQLTTVEKYVPLIFTVPYIGLLLYTLLVFIGVIGLPASTP</sequence>
<evidence type="ECO:0000313" key="2">
    <source>
        <dbReference type="EMBL" id="MBT9317829.1"/>
    </source>
</evidence>
<dbReference type="RefSeq" id="WP_215610893.1">
    <property type="nucleotide sequence ID" value="NZ_JADOES010000061.1"/>
</dbReference>
<reference evidence="2" key="1">
    <citation type="submission" date="2020-11" db="EMBL/GenBank/DDBJ databases">
        <authorList>
            <person name="Konstantinou D."/>
            <person name="Gkelis S."/>
            <person name="Popin R."/>
            <person name="Fewer D."/>
            <person name="Sivonen K."/>
        </authorList>
    </citation>
    <scope>NUCLEOTIDE SEQUENCE</scope>
    <source>
        <strain evidence="2">TAU-MAC 1115</strain>
    </source>
</reference>